<proteinExistence type="predicted"/>
<dbReference type="EMBL" id="LORN02000006">
    <property type="protein sequence ID" value="PNN29951.1"/>
    <property type="molecule type" value="Genomic_DNA"/>
</dbReference>
<gene>
    <name evidence="2" type="ORF">AL503_001285</name>
</gene>
<protein>
    <submittedName>
        <fullName evidence="2">Uncharacterized protein</fullName>
    </submittedName>
</protein>
<dbReference type="Proteomes" id="UP000053523">
    <property type="component" value="Unassembled WGS sequence"/>
</dbReference>
<keyword evidence="1" id="KW-0472">Membrane</keyword>
<organism evidence="2 3">
    <name type="scientific">Staphylococcus haemolyticus</name>
    <dbReference type="NCBI Taxonomy" id="1283"/>
    <lineage>
        <taxon>Bacteria</taxon>
        <taxon>Bacillati</taxon>
        <taxon>Bacillota</taxon>
        <taxon>Bacilli</taxon>
        <taxon>Bacillales</taxon>
        <taxon>Staphylococcaceae</taxon>
        <taxon>Staphylococcus</taxon>
    </lineage>
</organism>
<accession>A0A2K0AY30</accession>
<evidence type="ECO:0000256" key="1">
    <source>
        <dbReference type="SAM" id="Phobius"/>
    </source>
</evidence>
<name>A0A2K0AY30_STAHA</name>
<dbReference type="AlphaFoldDB" id="A0A2K0AY30"/>
<sequence length="209" mass="24299">MYIIYFIRIKKYSKNNPAFLNSMKYSFTRNRLIHKNHFTSSNNRINEANKVKNEVATVLNEIDIYKRISEKYCNAYAASKMYDYFLTYRADNIKEAINLFELEEHQSRLEAKQDYIIKQNDQIQIDVLASRYTAELAARESRKAKISASNASLNSFLNLLKNNKNTIVWCANMHLIIVSAVITLIGNGGFLRTLHFLSSQSHTVLLKDR</sequence>
<evidence type="ECO:0000313" key="2">
    <source>
        <dbReference type="EMBL" id="PNN29951.1"/>
    </source>
</evidence>
<reference evidence="2 3" key="1">
    <citation type="submission" date="2017-12" db="EMBL/GenBank/DDBJ databases">
        <title>FDA dAtabase for Regulatory Grade micrObial Sequences (FDA-ARGOS): Supporting development and validation of Infectious Disease Dx tests.</title>
        <authorList>
            <person name="Hoffmann M."/>
            <person name="Allard M."/>
            <person name="Evans P."/>
            <person name="Brown E."/>
            <person name="Tallon L."/>
            <person name="Sadzewicz L."/>
            <person name="Sengamalay N."/>
            <person name="Ott S."/>
            <person name="Godinez A."/>
            <person name="Nagaraj S."/>
            <person name="Vavikolanu K."/>
            <person name="Aluvathingal J."/>
            <person name="Nadendla S."/>
            <person name="Sichtig H."/>
        </authorList>
    </citation>
    <scope>NUCLEOTIDE SEQUENCE [LARGE SCALE GENOMIC DNA]</scope>
    <source>
        <strain evidence="2 3">FDAARGOS_148</strain>
    </source>
</reference>
<comment type="caution">
    <text evidence="2">The sequence shown here is derived from an EMBL/GenBank/DDBJ whole genome shotgun (WGS) entry which is preliminary data.</text>
</comment>
<keyword evidence="1" id="KW-1133">Transmembrane helix</keyword>
<keyword evidence="1" id="KW-0812">Transmembrane</keyword>
<dbReference type="RefSeq" id="WP_053026928.1">
    <property type="nucleotide sequence ID" value="NZ_CUFO01000013.1"/>
</dbReference>
<evidence type="ECO:0000313" key="3">
    <source>
        <dbReference type="Proteomes" id="UP000053523"/>
    </source>
</evidence>
<feature type="transmembrane region" description="Helical" evidence="1">
    <location>
        <begin position="166"/>
        <end position="186"/>
    </location>
</feature>